<feature type="domain" description="RNA polymerase sigma-70 region 4" evidence="7">
    <location>
        <begin position="134"/>
        <end position="182"/>
    </location>
</feature>
<dbReference type="GO" id="GO:0006352">
    <property type="term" value="P:DNA-templated transcription initiation"/>
    <property type="evidence" value="ECO:0007669"/>
    <property type="project" value="InterPro"/>
</dbReference>
<dbReference type="PANTHER" id="PTHR43133">
    <property type="entry name" value="RNA POLYMERASE ECF-TYPE SIGMA FACTO"/>
    <property type="match status" value="1"/>
</dbReference>
<keyword evidence="4" id="KW-0238">DNA-binding</keyword>
<dbReference type="NCBIfam" id="TIGR02937">
    <property type="entry name" value="sigma70-ECF"/>
    <property type="match status" value="1"/>
</dbReference>
<dbReference type="InterPro" id="IPR007630">
    <property type="entry name" value="RNA_pol_sigma70_r4"/>
</dbReference>
<dbReference type="CDD" id="cd06171">
    <property type="entry name" value="Sigma70_r4"/>
    <property type="match status" value="1"/>
</dbReference>
<evidence type="ECO:0000256" key="4">
    <source>
        <dbReference type="ARBA" id="ARBA00023125"/>
    </source>
</evidence>
<evidence type="ECO:0000256" key="5">
    <source>
        <dbReference type="ARBA" id="ARBA00023163"/>
    </source>
</evidence>
<evidence type="ECO:0000259" key="6">
    <source>
        <dbReference type="Pfam" id="PF04542"/>
    </source>
</evidence>
<keyword evidence="3" id="KW-0731">Sigma factor</keyword>
<dbReference type="Pfam" id="PF04545">
    <property type="entry name" value="Sigma70_r4"/>
    <property type="match status" value="1"/>
</dbReference>
<dbReference type="SUPFAM" id="SSF88946">
    <property type="entry name" value="Sigma2 domain of RNA polymerase sigma factors"/>
    <property type="match status" value="1"/>
</dbReference>
<proteinExistence type="inferred from homology"/>
<name>A0A7T4PBH7_9ACTN</name>
<evidence type="ECO:0000256" key="3">
    <source>
        <dbReference type="ARBA" id="ARBA00023082"/>
    </source>
</evidence>
<dbReference type="AlphaFoldDB" id="A0A7T4PBH7"/>
<evidence type="ECO:0000313" key="9">
    <source>
        <dbReference type="Proteomes" id="UP000596130"/>
    </source>
</evidence>
<gene>
    <name evidence="8" type="ORF">I8755_01155</name>
</gene>
<keyword evidence="2" id="KW-0805">Transcription regulation</keyword>
<dbReference type="PANTHER" id="PTHR43133:SF52">
    <property type="entry name" value="ECF RNA POLYMERASE SIGMA FACTOR SIGL"/>
    <property type="match status" value="1"/>
</dbReference>
<dbReference type="Gene3D" id="1.10.10.10">
    <property type="entry name" value="Winged helix-like DNA-binding domain superfamily/Winged helix DNA-binding domain"/>
    <property type="match status" value="1"/>
</dbReference>
<dbReference type="SUPFAM" id="SSF88659">
    <property type="entry name" value="Sigma3 and sigma4 domains of RNA polymerase sigma factors"/>
    <property type="match status" value="1"/>
</dbReference>
<comment type="similarity">
    <text evidence="1">Belongs to the sigma-70 factor family. ECF subfamily.</text>
</comment>
<organism evidence="8 9">
    <name type="scientific">Streptomyces alfalfae</name>
    <dbReference type="NCBI Taxonomy" id="1642299"/>
    <lineage>
        <taxon>Bacteria</taxon>
        <taxon>Bacillati</taxon>
        <taxon>Actinomycetota</taxon>
        <taxon>Actinomycetes</taxon>
        <taxon>Kitasatosporales</taxon>
        <taxon>Streptomycetaceae</taxon>
        <taxon>Streptomyces</taxon>
    </lineage>
</organism>
<evidence type="ECO:0000256" key="2">
    <source>
        <dbReference type="ARBA" id="ARBA00023015"/>
    </source>
</evidence>
<dbReference type="Pfam" id="PF04542">
    <property type="entry name" value="Sigma70_r2"/>
    <property type="match status" value="1"/>
</dbReference>
<evidence type="ECO:0000256" key="1">
    <source>
        <dbReference type="ARBA" id="ARBA00010641"/>
    </source>
</evidence>
<accession>A0A7T4PBH7</accession>
<dbReference type="EMBL" id="CP065959">
    <property type="protein sequence ID" value="QQC87181.1"/>
    <property type="molecule type" value="Genomic_DNA"/>
</dbReference>
<dbReference type="GO" id="GO:0003677">
    <property type="term" value="F:DNA binding"/>
    <property type="evidence" value="ECO:0007669"/>
    <property type="project" value="UniProtKB-KW"/>
</dbReference>
<dbReference type="InterPro" id="IPR014284">
    <property type="entry name" value="RNA_pol_sigma-70_dom"/>
</dbReference>
<protein>
    <submittedName>
        <fullName evidence="8">Sigma-70 family RNA polymerase sigma factor</fullName>
    </submittedName>
</protein>
<dbReference type="InterPro" id="IPR036388">
    <property type="entry name" value="WH-like_DNA-bd_sf"/>
</dbReference>
<dbReference type="InterPro" id="IPR013324">
    <property type="entry name" value="RNA_pol_sigma_r3/r4-like"/>
</dbReference>
<dbReference type="InterPro" id="IPR039425">
    <property type="entry name" value="RNA_pol_sigma-70-like"/>
</dbReference>
<evidence type="ECO:0000259" key="7">
    <source>
        <dbReference type="Pfam" id="PF04545"/>
    </source>
</evidence>
<reference evidence="8 9" key="1">
    <citation type="submission" date="2020-12" db="EMBL/GenBank/DDBJ databases">
        <title>Identification and biosynthesis of polyene macrolides produced by Streptomyces alfalfae Men-myco-93-63.</title>
        <authorList>
            <person name="Liu D."/>
            <person name="Li Y."/>
            <person name="Liu L."/>
            <person name="Han X."/>
            <person name="Shen F."/>
        </authorList>
    </citation>
    <scope>NUCLEOTIDE SEQUENCE [LARGE SCALE GENOMIC DNA]</scope>
    <source>
        <strain evidence="8 9">Men-myco-93-63</strain>
    </source>
</reference>
<sequence length="193" mass="22059">MNGTLDARVTTSAPARIRARHISSDVDCDAFIEEIYDQYGPLLVRYATRLLDGDWHRAEDMIQEAATRAWKHARFLGARREHVRPWLYTVVKNLVIDHHRARRCRPLEQAPAHELDAVWDGLETTLTSHVILEALKELNEQQRAVIHLMYYMECSVAQAAEYLGIPPGTVKSRAFYAIRALRTTLAERGVVGQ</sequence>
<dbReference type="Gene3D" id="1.10.1740.10">
    <property type="match status" value="1"/>
</dbReference>
<keyword evidence="5" id="KW-0804">Transcription</keyword>
<dbReference type="Proteomes" id="UP000596130">
    <property type="component" value="Chromosome"/>
</dbReference>
<evidence type="ECO:0000313" key="8">
    <source>
        <dbReference type="EMBL" id="QQC87181.1"/>
    </source>
</evidence>
<feature type="domain" description="RNA polymerase sigma-70 region 2" evidence="6">
    <location>
        <begin position="35"/>
        <end position="103"/>
    </location>
</feature>
<dbReference type="GO" id="GO:0016987">
    <property type="term" value="F:sigma factor activity"/>
    <property type="evidence" value="ECO:0007669"/>
    <property type="project" value="UniProtKB-KW"/>
</dbReference>
<dbReference type="InterPro" id="IPR007627">
    <property type="entry name" value="RNA_pol_sigma70_r2"/>
</dbReference>
<dbReference type="InterPro" id="IPR013325">
    <property type="entry name" value="RNA_pol_sigma_r2"/>
</dbReference>